<dbReference type="AlphaFoldDB" id="A0A8H7Y3P0"/>
<protein>
    <recommendedName>
        <fullName evidence="6">Choline/carnitine acyltransferase domain-containing protein</fullName>
    </recommendedName>
</protein>
<evidence type="ECO:0000256" key="5">
    <source>
        <dbReference type="SAM" id="MobiDB-lite"/>
    </source>
</evidence>
<dbReference type="InterPro" id="IPR000542">
    <property type="entry name" value="Carn_acyl_trans"/>
</dbReference>
<dbReference type="InterPro" id="IPR023213">
    <property type="entry name" value="CAT-like_dom_sf"/>
</dbReference>
<feature type="active site" description="Proton acceptor" evidence="4">
    <location>
        <position position="386"/>
    </location>
</feature>
<keyword evidence="3" id="KW-0012">Acyltransferase</keyword>
<evidence type="ECO:0000256" key="4">
    <source>
        <dbReference type="PIRSR" id="PIRSR600542-1"/>
    </source>
</evidence>
<accession>A0A8H7Y3P0</accession>
<evidence type="ECO:0000256" key="2">
    <source>
        <dbReference type="ARBA" id="ARBA00022679"/>
    </source>
</evidence>
<comment type="caution">
    <text evidence="7">The sequence shown here is derived from an EMBL/GenBank/DDBJ whole genome shotgun (WGS) entry which is preliminary data.</text>
</comment>
<dbReference type="Gene3D" id="3.30.559.10">
    <property type="entry name" value="Chloramphenicol acetyltransferase-like domain"/>
    <property type="match status" value="2"/>
</dbReference>
<proteinExistence type="inferred from homology"/>
<dbReference type="EMBL" id="JAFIQS010000004">
    <property type="protein sequence ID" value="KAG5170399.1"/>
    <property type="molecule type" value="Genomic_DNA"/>
</dbReference>
<dbReference type="SUPFAM" id="SSF52777">
    <property type="entry name" value="CoA-dependent acyltransferases"/>
    <property type="match status" value="2"/>
</dbReference>
<feature type="region of interest" description="Disordered" evidence="5">
    <location>
        <begin position="326"/>
        <end position="347"/>
    </location>
</feature>
<keyword evidence="2" id="KW-0808">Transferase</keyword>
<dbReference type="GO" id="GO:0016746">
    <property type="term" value="F:acyltransferase activity"/>
    <property type="evidence" value="ECO:0007669"/>
    <property type="project" value="UniProtKB-KW"/>
</dbReference>
<comment type="similarity">
    <text evidence="1">Belongs to the carnitine/choline acetyltransferase family.</text>
</comment>
<dbReference type="Pfam" id="PF00755">
    <property type="entry name" value="Carn_acyltransf"/>
    <property type="match status" value="1"/>
</dbReference>
<reference evidence="7" key="1">
    <citation type="submission" date="2021-02" db="EMBL/GenBank/DDBJ databases">
        <title>Psilocybe cubensis genome.</title>
        <authorList>
            <person name="Mckernan K.J."/>
            <person name="Crawford S."/>
            <person name="Trippe A."/>
            <person name="Kane L.T."/>
            <person name="Mclaughlin S."/>
        </authorList>
    </citation>
    <scope>NUCLEOTIDE SEQUENCE [LARGE SCALE GENOMIC DNA]</scope>
    <source>
        <strain evidence="7">MGC-MH-2018</strain>
    </source>
</reference>
<sequence>MQRTALARNIQMLSSQKRTTRSKGRGRLPVPTLRHTLDRYLDSLEPFLHEDESRGGMSFDAAYSLRQKWANDFETGIGNTLQERLLALDKVSPYNWLDDNFWINKAYLEWRAPLLVNSNWWLAFGDDPLIPRSALCGETNNNRAGTTFWQLRRSAWLVYRILQFRDNASQTSATSSSRTSGDWLLENTTKMFNVARIPEPHCDTLSKPPDLSSQAARSIFLMVHDWCYSVTVYHPPASKSEPPRLLSPGLIEARLRAVVLDVEARLSIGEKPLPVGILSADDRDRWAENLQYLLSLSPVNQKSYQAMCHSAMGLSLDHTTYNIVPTPSSSNLPPSRIHPRTPSESSIDSHLHAIRGTTQNISNRFYDKAFTLIIDPSTRAGASGEHSPVDALVPSIVSEYGLVEGVDAEAFRTVELEENLLDGQGWERLEWVGDAKIKKECQLAMESAKVIVEDSDDRNYKLSPDAFIQMALQLAWYRYRGEFTATYETVLTRLFKHGRTETLRVFSRESRLWVLSMVDMKTSDAERFVLLQKAIASHTRRTREAMTGRGFDRHLLGLRLLLRPLNAESAALFEDELFERSSRWKLSTSGLSAGMLFKGTGFGTVYEDGFGINYLAAPDMVKFGIESKFSNPSTSTQAFKHAVDCAMKDMYTLCQTVELKDNQRNVLSHL</sequence>
<dbReference type="Gene3D" id="3.30.559.70">
    <property type="entry name" value="Choline/Carnitine o-acyltransferase, domain 2"/>
    <property type="match status" value="1"/>
</dbReference>
<name>A0A8H7Y3P0_PSICU</name>
<organism evidence="7">
    <name type="scientific">Psilocybe cubensis</name>
    <name type="common">Psychedelic mushroom</name>
    <name type="synonym">Stropharia cubensis</name>
    <dbReference type="NCBI Taxonomy" id="181762"/>
    <lineage>
        <taxon>Eukaryota</taxon>
        <taxon>Fungi</taxon>
        <taxon>Dikarya</taxon>
        <taxon>Basidiomycota</taxon>
        <taxon>Agaricomycotina</taxon>
        <taxon>Agaricomycetes</taxon>
        <taxon>Agaricomycetidae</taxon>
        <taxon>Agaricales</taxon>
        <taxon>Agaricineae</taxon>
        <taxon>Strophariaceae</taxon>
        <taxon>Psilocybe</taxon>
    </lineage>
</organism>
<evidence type="ECO:0000256" key="3">
    <source>
        <dbReference type="ARBA" id="ARBA00023315"/>
    </source>
</evidence>
<feature type="domain" description="Choline/carnitine acyltransferase" evidence="6">
    <location>
        <begin position="28"/>
        <end position="643"/>
    </location>
</feature>
<evidence type="ECO:0000256" key="1">
    <source>
        <dbReference type="ARBA" id="ARBA00005232"/>
    </source>
</evidence>
<gene>
    <name evidence="7" type="ORF">JR316_004788</name>
</gene>
<dbReference type="InterPro" id="IPR042231">
    <property type="entry name" value="Cho/carn_acyl_trans_2"/>
</dbReference>
<dbReference type="PANTHER" id="PTHR22589:SF107">
    <property type="entry name" value="CHOLINE_CARNITINE ACYLTRANSFERASE DOMAIN-CONTAINING PROTEIN"/>
    <property type="match status" value="1"/>
</dbReference>
<dbReference type="InterPro" id="IPR039551">
    <property type="entry name" value="Cho/carn_acyl_trans"/>
</dbReference>
<dbReference type="PANTHER" id="PTHR22589">
    <property type="entry name" value="CARNITINE O-ACYLTRANSFERASE"/>
    <property type="match status" value="1"/>
</dbReference>
<evidence type="ECO:0000259" key="6">
    <source>
        <dbReference type="Pfam" id="PF00755"/>
    </source>
</evidence>
<evidence type="ECO:0000313" key="7">
    <source>
        <dbReference type="EMBL" id="KAG5170399.1"/>
    </source>
</evidence>